<sequence length="69" mass="8022">MRKLSLLIQARFHLQKLKIFQGCRLLNTSTIPKTLLQPSFLLVMFLDIDQLQLLHISLPEGLDNTQKTF</sequence>
<reference evidence="1" key="1">
    <citation type="submission" date="2019-03" db="EMBL/GenBank/DDBJ databases">
        <authorList>
            <person name="Mank J."/>
            <person name="Almeida P."/>
        </authorList>
    </citation>
    <scope>NUCLEOTIDE SEQUENCE</scope>
    <source>
        <strain evidence="1">78183</strain>
    </source>
</reference>
<evidence type="ECO:0000313" key="1">
    <source>
        <dbReference type="EMBL" id="VFU19882.1"/>
    </source>
</evidence>
<gene>
    <name evidence="1" type="ORF">SVIM_LOCUS1218</name>
</gene>
<accession>A0A6N2JYL0</accession>
<protein>
    <submittedName>
        <fullName evidence="1">Uncharacterized protein</fullName>
    </submittedName>
</protein>
<proteinExistence type="predicted"/>
<name>A0A6N2JYL0_SALVM</name>
<dbReference type="AlphaFoldDB" id="A0A6N2JYL0"/>
<organism evidence="1">
    <name type="scientific">Salix viminalis</name>
    <name type="common">Common osier</name>
    <name type="synonym">Basket willow</name>
    <dbReference type="NCBI Taxonomy" id="40686"/>
    <lineage>
        <taxon>Eukaryota</taxon>
        <taxon>Viridiplantae</taxon>
        <taxon>Streptophyta</taxon>
        <taxon>Embryophyta</taxon>
        <taxon>Tracheophyta</taxon>
        <taxon>Spermatophyta</taxon>
        <taxon>Magnoliopsida</taxon>
        <taxon>eudicotyledons</taxon>
        <taxon>Gunneridae</taxon>
        <taxon>Pentapetalae</taxon>
        <taxon>rosids</taxon>
        <taxon>fabids</taxon>
        <taxon>Malpighiales</taxon>
        <taxon>Salicaceae</taxon>
        <taxon>Saliceae</taxon>
        <taxon>Salix</taxon>
    </lineage>
</organism>
<dbReference type="EMBL" id="CAADRP010000001">
    <property type="protein sequence ID" value="VFU19882.1"/>
    <property type="molecule type" value="Genomic_DNA"/>
</dbReference>